<sequence>MRSEILFALSFFALFSLINSLPLQPSFEESSHEISSISGDTVSPRVEFFPMLDDSPTANEIAIGIIEIAIGIIEGVIGIIEGAIGIIEGAIGIIEGAIGIIEGAIGVRGINVV</sequence>
<keyword evidence="1" id="KW-0732">Signal</keyword>
<evidence type="ECO:0000313" key="3">
    <source>
        <dbReference type="Proteomes" id="UP000789342"/>
    </source>
</evidence>
<proteinExistence type="predicted"/>
<dbReference type="EMBL" id="CAJVPV010003447">
    <property type="protein sequence ID" value="CAG8552041.1"/>
    <property type="molecule type" value="Genomic_DNA"/>
</dbReference>
<evidence type="ECO:0000313" key="2">
    <source>
        <dbReference type="EMBL" id="CAG8552041.1"/>
    </source>
</evidence>
<comment type="caution">
    <text evidence="2">The sequence shown here is derived from an EMBL/GenBank/DDBJ whole genome shotgun (WGS) entry which is preliminary data.</text>
</comment>
<feature type="non-terminal residue" evidence="2">
    <location>
        <position position="1"/>
    </location>
</feature>
<evidence type="ECO:0000256" key="1">
    <source>
        <dbReference type="SAM" id="SignalP"/>
    </source>
</evidence>
<gene>
    <name evidence="2" type="ORF">AMORRO_LOCUS5619</name>
</gene>
<feature type="chain" id="PRO_5040431018" evidence="1">
    <location>
        <begin position="21"/>
        <end position="113"/>
    </location>
</feature>
<name>A0A9N9FRW6_9GLOM</name>
<dbReference type="AlphaFoldDB" id="A0A9N9FRW6"/>
<feature type="signal peptide" evidence="1">
    <location>
        <begin position="1"/>
        <end position="20"/>
    </location>
</feature>
<protein>
    <submittedName>
        <fullName evidence="2">3838_t:CDS:1</fullName>
    </submittedName>
</protein>
<reference evidence="2" key="1">
    <citation type="submission" date="2021-06" db="EMBL/GenBank/DDBJ databases">
        <authorList>
            <person name="Kallberg Y."/>
            <person name="Tangrot J."/>
            <person name="Rosling A."/>
        </authorList>
    </citation>
    <scope>NUCLEOTIDE SEQUENCE</scope>
    <source>
        <strain evidence="2">CL551</strain>
    </source>
</reference>
<keyword evidence="3" id="KW-1185">Reference proteome</keyword>
<organism evidence="2 3">
    <name type="scientific">Acaulospora morrowiae</name>
    <dbReference type="NCBI Taxonomy" id="94023"/>
    <lineage>
        <taxon>Eukaryota</taxon>
        <taxon>Fungi</taxon>
        <taxon>Fungi incertae sedis</taxon>
        <taxon>Mucoromycota</taxon>
        <taxon>Glomeromycotina</taxon>
        <taxon>Glomeromycetes</taxon>
        <taxon>Diversisporales</taxon>
        <taxon>Acaulosporaceae</taxon>
        <taxon>Acaulospora</taxon>
    </lineage>
</organism>
<dbReference type="Proteomes" id="UP000789342">
    <property type="component" value="Unassembled WGS sequence"/>
</dbReference>
<accession>A0A9N9FRW6</accession>